<comment type="caution">
    <text evidence="3">The sequence shown here is derived from an EMBL/GenBank/DDBJ whole genome shotgun (WGS) entry which is preliminary data.</text>
</comment>
<evidence type="ECO:0000313" key="3">
    <source>
        <dbReference type="EMBL" id="MCB6182498.1"/>
    </source>
</evidence>
<dbReference type="Proteomes" id="UP001165395">
    <property type="component" value="Unassembled WGS sequence"/>
</dbReference>
<feature type="compositionally biased region" description="Polar residues" evidence="1">
    <location>
        <begin position="45"/>
        <end position="64"/>
    </location>
</feature>
<feature type="compositionally biased region" description="Basic and acidic residues" evidence="1">
    <location>
        <begin position="69"/>
        <end position="86"/>
    </location>
</feature>
<keyword evidence="4" id="KW-1185">Reference proteome</keyword>
<evidence type="ECO:0000313" key="4">
    <source>
        <dbReference type="Proteomes" id="UP001165395"/>
    </source>
</evidence>
<dbReference type="InterPro" id="IPR027392">
    <property type="entry name" value="TF_Znf"/>
</dbReference>
<evidence type="ECO:0000256" key="1">
    <source>
        <dbReference type="SAM" id="MobiDB-lite"/>
    </source>
</evidence>
<sequence>MLCPNCKDTKLVMADRQGIEIDYCPDCRGVWLDRGELDKIIERSVGQTNNQGFGHSSSTASPVPNRQPEPVRHTESHHYKKDDHHQYGQQQGYKKKKEGFWGEIFDFD</sequence>
<feature type="region of interest" description="Disordered" evidence="1">
    <location>
        <begin position="45"/>
        <end position="95"/>
    </location>
</feature>
<gene>
    <name evidence="3" type="ORF">LIN78_02905</name>
</gene>
<dbReference type="Pfam" id="PF13453">
    <property type="entry name" value="Zn_ribbon_TFIIB"/>
    <property type="match status" value="1"/>
</dbReference>
<dbReference type="EMBL" id="JAJBZT010000001">
    <property type="protein sequence ID" value="MCB6182498.1"/>
    <property type="molecule type" value="Genomic_DNA"/>
</dbReference>
<evidence type="ECO:0000259" key="2">
    <source>
        <dbReference type="Pfam" id="PF13453"/>
    </source>
</evidence>
<feature type="domain" description="Transcription factor zinc-finger" evidence="2">
    <location>
        <begin position="3"/>
        <end position="43"/>
    </location>
</feature>
<protein>
    <submittedName>
        <fullName evidence="3">Zf-TFIIB domain-containing protein</fullName>
    </submittedName>
</protein>
<reference evidence="3" key="1">
    <citation type="submission" date="2021-10" db="EMBL/GenBank/DDBJ databases">
        <title>The complete genome sequence of Leeia sp. TBRC 13508.</title>
        <authorList>
            <person name="Charoenyingcharoen P."/>
            <person name="Yukphan P."/>
        </authorList>
    </citation>
    <scope>NUCLEOTIDE SEQUENCE</scope>
    <source>
        <strain evidence="3">TBRC 13508</strain>
    </source>
</reference>
<organism evidence="3 4">
    <name type="scientific">Leeia speluncae</name>
    <dbReference type="NCBI Taxonomy" id="2884804"/>
    <lineage>
        <taxon>Bacteria</taxon>
        <taxon>Pseudomonadati</taxon>
        <taxon>Pseudomonadota</taxon>
        <taxon>Betaproteobacteria</taxon>
        <taxon>Neisseriales</taxon>
        <taxon>Leeiaceae</taxon>
        <taxon>Leeia</taxon>
    </lineage>
</organism>
<dbReference type="RefSeq" id="WP_227178269.1">
    <property type="nucleotide sequence ID" value="NZ_JAJBZT010000001.1"/>
</dbReference>
<proteinExistence type="predicted"/>
<accession>A0ABS8D2S2</accession>
<name>A0ABS8D2S2_9NEIS</name>